<reference evidence="7" key="3">
    <citation type="submission" date="2020-03" db="EMBL/GenBank/DDBJ databases">
        <title>Sequencing and Assembly of Multiple Reported Metal-Biooxidizing Members of the Extremely Thermoacidophilic Archaeal Family Sulfolobaceae.</title>
        <authorList>
            <person name="Counts J.A."/>
            <person name="Kelly R.M."/>
        </authorList>
    </citation>
    <scope>NUCLEOTIDE SEQUENCE [LARGE SCALE GENOMIC DNA]</scope>
    <source>
        <strain evidence="7">HO1-1</strain>
    </source>
</reference>
<dbReference type="KEGG" id="mhk:DFR87_05870"/>
<gene>
    <name evidence="6" type="ORF">DFR87_05870</name>
</gene>
<keyword evidence="2" id="KW-0032">Aminotransferase</keyword>
<evidence type="ECO:0000256" key="4">
    <source>
        <dbReference type="ARBA" id="ARBA00022898"/>
    </source>
</evidence>
<dbReference type="InterPro" id="IPR015424">
    <property type="entry name" value="PyrdxlP-dep_Trfase"/>
</dbReference>
<dbReference type="GeneID" id="36834850"/>
<dbReference type="Pfam" id="PF00155">
    <property type="entry name" value="Aminotran_1_2"/>
    <property type="match status" value="1"/>
</dbReference>
<dbReference type="GO" id="GO:1901605">
    <property type="term" value="P:alpha-amino acid metabolic process"/>
    <property type="evidence" value="ECO:0007669"/>
    <property type="project" value="TreeGrafter"/>
</dbReference>
<dbReference type="Gene3D" id="3.40.640.10">
    <property type="entry name" value="Type I PLP-dependent aspartate aminotransferase-like (Major domain)"/>
    <property type="match status" value="1"/>
</dbReference>
<dbReference type="InterPro" id="IPR050859">
    <property type="entry name" value="Class-I_PLP-dep_aminotransf"/>
</dbReference>
<keyword evidence="3" id="KW-0808">Transferase</keyword>
<dbReference type="InterPro" id="IPR004839">
    <property type="entry name" value="Aminotransferase_I/II_large"/>
</dbReference>
<dbReference type="Proteomes" id="UP000247586">
    <property type="component" value="Chromosome"/>
</dbReference>
<dbReference type="GO" id="GO:0030170">
    <property type="term" value="F:pyridoxal phosphate binding"/>
    <property type="evidence" value="ECO:0007669"/>
    <property type="project" value="InterPro"/>
</dbReference>
<dbReference type="AlphaFoldDB" id="A0A2U9ITC8"/>
<name>A0A2U9ITC8_9CREN</name>
<evidence type="ECO:0000256" key="2">
    <source>
        <dbReference type="ARBA" id="ARBA00022576"/>
    </source>
</evidence>
<dbReference type="InterPro" id="IPR015422">
    <property type="entry name" value="PyrdxlP-dep_Trfase_small"/>
</dbReference>
<dbReference type="GO" id="GO:0008483">
    <property type="term" value="F:transaminase activity"/>
    <property type="evidence" value="ECO:0007669"/>
    <property type="project" value="UniProtKB-KW"/>
</dbReference>
<dbReference type="PANTHER" id="PTHR42790:SF19">
    <property type="entry name" value="KYNURENINE_ALPHA-AMINOADIPATE AMINOTRANSFERASE, MITOCHONDRIAL"/>
    <property type="match status" value="1"/>
</dbReference>
<proteinExistence type="predicted"/>
<keyword evidence="7" id="KW-1185">Reference proteome</keyword>
<organism evidence="6 7">
    <name type="scientific">Metallosphaera hakonensis JCM 8857 = DSM 7519</name>
    <dbReference type="NCBI Taxonomy" id="1293036"/>
    <lineage>
        <taxon>Archaea</taxon>
        <taxon>Thermoproteota</taxon>
        <taxon>Thermoprotei</taxon>
        <taxon>Sulfolobales</taxon>
        <taxon>Sulfolobaceae</taxon>
        <taxon>Metallosphaera</taxon>
    </lineage>
</organism>
<protein>
    <submittedName>
        <fullName evidence="6">GntR family transcriptional regulator</fullName>
    </submittedName>
</protein>
<dbReference type="OrthoDB" id="372018at2157"/>
<evidence type="ECO:0000256" key="1">
    <source>
        <dbReference type="ARBA" id="ARBA00001933"/>
    </source>
</evidence>
<comment type="cofactor">
    <cofactor evidence="1">
        <name>pyridoxal 5'-phosphate</name>
        <dbReference type="ChEBI" id="CHEBI:597326"/>
    </cofactor>
</comment>
<reference evidence="6 7" key="1">
    <citation type="submission" date="2018-05" db="EMBL/GenBank/DDBJ databases">
        <title>Complete Genome Sequences of Extremely Thermoacidophilic, Metal-Mobilizing Type-Strain Members of the Archaeal Family Sulfolobaceae: Acidianus brierleyi DSM-1651T, Acidianus sulfidivorans DSM-18786T, Metallosphaera hakonensis DSM-7519T, and Metallosphaera prunae DSM-10039T.</title>
        <authorList>
            <person name="Counts J.A."/>
            <person name="Kelly R.M."/>
        </authorList>
    </citation>
    <scope>NUCLEOTIDE SEQUENCE [LARGE SCALE GENOMIC DNA]</scope>
    <source>
        <strain evidence="6 7">HO1-1</strain>
    </source>
</reference>
<evidence type="ECO:0000313" key="6">
    <source>
        <dbReference type="EMBL" id="AWR99310.1"/>
    </source>
</evidence>
<dbReference type="Gene3D" id="3.90.1150.10">
    <property type="entry name" value="Aspartate Aminotransferase, domain 1"/>
    <property type="match status" value="1"/>
</dbReference>
<sequence length="379" mass="41955">MVSRIGREIELSPVELGSRLGKKVEINMASGSPDPATIPVKEIEKAYQEVLAAKGSSSLFYPGAGGQQELIDEISRYLPEIGIRSKDPVVVTSGAQHGIELLSKYLLDNDPIIVENPTFVETFSAMKLRSSVVLPVNIDSKGISVDELDKLTRITRPEVVYVIPNCHNPGGVNLSDERRKRIAEIAEERGFYVIEDDPYRPIAGCTPSPIKDYDKAGRVIHVSSFSKILAPGLRIGFIIANKEIAEKVSLLEQLDFSTSTINQYIVSYLLKTGLVTSRSKNLHLHYATKMKVLIDSLTDAGLTDFNEPTCGFFLLLDLKRDAFRVLEEANKKGLVFVPAKGFFLRGGETKARFSITMPNEEQIKRGVEILKNVIKDVYA</sequence>
<evidence type="ECO:0000259" key="5">
    <source>
        <dbReference type="Pfam" id="PF00155"/>
    </source>
</evidence>
<dbReference type="RefSeq" id="WP_110369114.1">
    <property type="nucleotide sequence ID" value="NZ_CP029287.2"/>
</dbReference>
<keyword evidence="4" id="KW-0663">Pyridoxal phosphate</keyword>
<dbReference type="STRING" id="1293036.GCA_001315825_00947"/>
<reference evidence="7" key="2">
    <citation type="submission" date="2020-03" db="EMBL/GenBank/DDBJ databases">
        <title>Complete Genome Sequences of Extremely Thermoacidophilic, Metal-Mobilizing Type-Strain Members of the Archaeal Family Sulfolobaceae: Acidianus brierleyi DSM-1651T, Acidianus sulfidivorans DSM-18786T, Metallosphaera hakonensis DSM-7519T, and Metallosphaera prunae DSM-10039T.</title>
        <authorList>
            <person name="Counts J.A."/>
            <person name="Kelly R.M."/>
        </authorList>
    </citation>
    <scope>NUCLEOTIDE SEQUENCE [LARGE SCALE GENOMIC DNA]</scope>
    <source>
        <strain evidence="7">HO1-1</strain>
    </source>
</reference>
<dbReference type="PANTHER" id="PTHR42790">
    <property type="entry name" value="AMINOTRANSFERASE"/>
    <property type="match status" value="1"/>
</dbReference>
<dbReference type="EMBL" id="CP029287">
    <property type="protein sequence ID" value="AWR99310.1"/>
    <property type="molecule type" value="Genomic_DNA"/>
</dbReference>
<dbReference type="CDD" id="cd00609">
    <property type="entry name" value="AAT_like"/>
    <property type="match status" value="1"/>
</dbReference>
<dbReference type="InterPro" id="IPR015421">
    <property type="entry name" value="PyrdxlP-dep_Trfase_major"/>
</dbReference>
<feature type="domain" description="Aminotransferase class I/classII large" evidence="5">
    <location>
        <begin position="26"/>
        <end position="369"/>
    </location>
</feature>
<evidence type="ECO:0000256" key="3">
    <source>
        <dbReference type="ARBA" id="ARBA00022679"/>
    </source>
</evidence>
<evidence type="ECO:0000313" key="7">
    <source>
        <dbReference type="Proteomes" id="UP000247586"/>
    </source>
</evidence>
<accession>A0A2U9ITC8</accession>
<dbReference type="SUPFAM" id="SSF53383">
    <property type="entry name" value="PLP-dependent transferases"/>
    <property type="match status" value="1"/>
</dbReference>